<gene>
    <name evidence="3" type="ORF">JCM21531_2085</name>
</gene>
<dbReference type="InterPro" id="IPR052188">
    <property type="entry name" value="Ni-pincer_cofactor_biosynth"/>
</dbReference>
<dbReference type="PANTHER" id="PTHR43169">
    <property type="entry name" value="EXSB FAMILY PROTEIN"/>
    <property type="match status" value="1"/>
</dbReference>
<dbReference type="PIRSF" id="PIRSF006661">
    <property type="entry name" value="PP-lp_UCP006661"/>
    <property type="match status" value="1"/>
</dbReference>
<accession>W4V736</accession>
<comment type="caution">
    <text evidence="3">The sequence shown here is derived from an EMBL/GenBank/DDBJ whole genome shotgun (WGS) entry which is preliminary data.</text>
</comment>
<dbReference type="GO" id="GO:0006163">
    <property type="term" value="P:purine nucleotide metabolic process"/>
    <property type="evidence" value="ECO:0007669"/>
    <property type="project" value="UniProtKB-ARBA"/>
</dbReference>
<dbReference type="OrthoDB" id="9776919at2"/>
<reference evidence="3" key="1">
    <citation type="journal article" date="2014" name="Genome Announc.">
        <title>Draft Genome Sequence of Clostridium straminisolvens Strain JCM 21531T, Isolated from a Cellulose-Degrading Bacterial Community.</title>
        <authorList>
            <person name="Yuki M."/>
            <person name="Oshima K."/>
            <person name="Suda W."/>
            <person name="Sakamoto M."/>
            <person name="Kitamura K."/>
            <person name="Iida T."/>
            <person name="Hattori M."/>
            <person name="Ohkuma M."/>
        </authorList>
    </citation>
    <scope>NUCLEOTIDE SEQUENCE [LARGE SCALE GENOMIC DNA]</scope>
    <source>
        <strain evidence="3">JCM 21531</strain>
    </source>
</reference>
<dbReference type="SUPFAM" id="SSF52402">
    <property type="entry name" value="Adenine nucleotide alpha hydrolases-like"/>
    <property type="match status" value="1"/>
</dbReference>
<evidence type="ECO:0000256" key="1">
    <source>
        <dbReference type="PIRSR" id="PIRSR006661-1"/>
    </source>
</evidence>
<dbReference type="STRING" id="1294263.JCM21531_2085"/>
<feature type="domain" description="NAD/GMP synthase" evidence="2">
    <location>
        <begin position="15"/>
        <end position="77"/>
    </location>
</feature>
<dbReference type="InterPro" id="IPR022310">
    <property type="entry name" value="NAD/GMP_synthase"/>
</dbReference>
<dbReference type="Proteomes" id="UP000019109">
    <property type="component" value="Unassembled WGS sequence"/>
</dbReference>
<proteinExistence type="predicted"/>
<dbReference type="CDD" id="cd01990">
    <property type="entry name" value="LarE-like"/>
    <property type="match status" value="1"/>
</dbReference>
<dbReference type="NCBIfam" id="TIGR00268">
    <property type="entry name" value="ATP-dependent sacrificial sulfur transferase LarE"/>
    <property type="match status" value="1"/>
</dbReference>
<dbReference type="Pfam" id="PF02540">
    <property type="entry name" value="NAD_synthase"/>
    <property type="match status" value="1"/>
</dbReference>
<protein>
    <submittedName>
        <fullName evidence="3">ATP-utilizing enzyme of the PP-loop superfamily</fullName>
    </submittedName>
</protein>
<name>W4V736_9FIRM</name>
<dbReference type="InterPro" id="IPR005232">
    <property type="entry name" value="LarE"/>
</dbReference>
<evidence type="ECO:0000259" key="2">
    <source>
        <dbReference type="Pfam" id="PF02540"/>
    </source>
</evidence>
<sequence length="271" mass="31170">MNANAKMEKLKARIKEMESTIVAFSGGVDSTFLLKVAHDALGNKVLAVTARSASFPEREFKDAEKFAFEYGIPFRTIISEELELEGFAQNPPNRCYLCKKELFNKIKQIAKDEGFKFVVEGSNYDDLGDYRPGLRAIEELEIVSPLREVGLTKDEIRLLSKEMGLKTWNKPSFACLSSRFPYGERITEEKLKRVDKAEQFLIDLGFGQVRVRYHGNLARIEVKERDFERFLDKQIRNSVYTKFKELGFVYVSLDLIGYRTGSMNEELVNKD</sequence>
<dbReference type="PANTHER" id="PTHR43169:SF2">
    <property type="entry name" value="NAD_GMP SYNTHASE DOMAIN-CONTAINING PROTEIN"/>
    <property type="match status" value="1"/>
</dbReference>
<dbReference type="EMBL" id="BAVR01000022">
    <property type="protein sequence ID" value="GAE88628.1"/>
    <property type="molecule type" value="Genomic_DNA"/>
</dbReference>
<dbReference type="RefSeq" id="WP_038288778.1">
    <property type="nucleotide sequence ID" value="NZ_BAVR01000022.1"/>
</dbReference>
<dbReference type="AlphaFoldDB" id="W4V736"/>
<feature type="active site" description="Nucleophile and sulfur donor" evidence="1">
    <location>
        <position position="175"/>
    </location>
</feature>
<dbReference type="Gene3D" id="3.40.50.620">
    <property type="entry name" value="HUPs"/>
    <property type="match status" value="1"/>
</dbReference>
<evidence type="ECO:0000313" key="4">
    <source>
        <dbReference type="Proteomes" id="UP000019109"/>
    </source>
</evidence>
<organism evidence="3 4">
    <name type="scientific">Acetivibrio straminisolvens JCM 21531</name>
    <dbReference type="NCBI Taxonomy" id="1294263"/>
    <lineage>
        <taxon>Bacteria</taxon>
        <taxon>Bacillati</taxon>
        <taxon>Bacillota</taxon>
        <taxon>Clostridia</taxon>
        <taxon>Eubacteriales</taxon>
        <taxon>Oscillospiraceae</taxon>
        <taxon>Acetivibrio</taxon>
    </lineage>
</organism>
<dbReference type="GO" id="GO:0016783">
    <property type="term" value="F:sulfurtransferase activity"/>
    <property type="evidence" value="ECO:0007669"/>
    <property type="project" value="InterPro"/>
</dbReference>
<keyword evidence="4" id="KW-1185">Reference proteome</keyword>
<evidence type="ECO:0000313" key="3">
    <source>
        <dbReference type="EMBL" id="GAE88628.1"/>
    </source>
</evidence>
<dbReference type="InterPro" id="IPR014729">
    <property type="entry name" value="Rossmann-like_a/b/a_fold"/>
</dbReference>